<reference evidence="2" key="2">
    <citation type="submission" date="2015-02" db="EMBL/GenBank/DDBJ databases">
        <title>Complete Genome Sequence of Pelosinus fermentans JBW45.</title>
        <authorList>
            <person name="De Leon K.B."/>
            <person name="Utturkar S.M."/>
            <person name="Camilleri L.B."/>
            <person name="Arkin A.P."/>
            <person name="Fields M.W."/>
            <person name="Brown S.D."/>
            <person name="Wall J.D."/>
        </authorList>
    </citation>
    <scope>NUCLEOTIDE SEQUENCE [LARGE SCALE GENOMIC DNA]</scope>
    <source>
        <strain evidence="2">JBW45</strain>
    </source>
</reference>
<dbReference type="EMBL" id="CP010978">
    <property type="protein sequence ID" value="AJQ28402.1"/>
    <property type="molecule type" value="Genomic_DNA"/>
</dbReference>
<protein>
    <submittedName>
        <fullName evidence="1">Uncharacterized protein</fullName>
    </submittedName>
</protein>
<dbReference type="RefSeq" id="WP_007957933.1">
    <property type="nucleotide sequence ID" value="NZ_CP010978.1"/>
</dbReference>
<dbReference type="HOGENOM" id="CLU_2524571_0_0_9"/>
<organism evidence="1 2">
    <name type="scientific">Pelosinus fermentans JBW45</name>
    <dbReference type="NCBI Taxonomy" id="1192197"/>
    <lineage>
        <taxon>Bacteria</taxon>
        <taxon>Bacillati</taxon>
        <taxon>Bacillota</taxon>
        <taxon>Negativicutes</taxon>
        <taxon>Selenomonadales</taxon>
        <taxon>Sporomusaceae</taxon>
        <taxon>Pelosinus</taxon>
    </lineage>
</organism>
<sequence length="84" mass="9214">MIGDMIGDNFVPRHPDKKVITIFAQANPDPKIGAEGINFVNNVFALYGWDLKDSIHCCGTSDSNFAISEELTLRAFKDGENLIG</sequence>
<dbReference type="Proteomes" id="UP000005361">
    <property type="component" value="Chromosome"/>
</dbReference>
<evidence type="ECO:0000313" key="2">
    <source>
        <dbReference type="Proteomes" id="UP000005361"/>
    </source>
</evidence>
<gene>
    <name evidence="1" type="ORF">JBW_03059</name>
</gene>
<reference evidence="1 2" key="1">
    <citation type="journal article" date="2015" name="Genome Announc.">
        <title>Complete Genome Sequence of Pelosinus fermentans JBW45, a Member of a Remarkably Competitive Group of Negativicutes in the Firmicutes Phylum.</title>
        <authorList>
            <person name="De Leon K.B."/>
            <person name="Utturkar S.M."/>
            <person name="Camilleri L.B."/>
            <person name="Elias D.A."/>
            <person name="Arkin A.P."/>
            <person name="Fields M.W."/>
            <person name="Brown S.D."/>
            <person name="Wall J.D."/>
        </authorList>
    </citation>
    <scope>NUCLEOTIDE SEQUENCE [LARGE SCALE GENOMIC DNA]</scope>
    <source>
        <strain evidence="1 2">JBW45</strain>
    </source>
</reference>
<dbReference type="KEGG" id="pft:JBW_03059"/>
<proteinExistence type="predicted"/>
<evidence type="ECO:0000313" key="1">
    <source>
        <dbReference type="EMBL" id="AJQ28402.1"/>
    </source>
</evidence>
<name>I9NQF2_9FIRM</name>
<dbReference type="AlphaFoldDB" id="I9NQF2"/>
<accession>I9NQF2</accession>